<organism evidence="1 2">
    <name type="scientific">Cellulophaga algicola (strain DSM 14237 / IC166 / ACAM 630)</name>
    <dbReference type="NCBI Taxonomy" id="688270"/>
    <lineage>
        <taxon>Bacteria</taxon>
        <taxon>Pseudomonadati</taxon>
        <taxon>Bacteroidota</taxon>
        <taxon>Flavobacteriia</taxon>
        <taxon>Flavobacteriales</taxon>
        <taxon>Flavobacteriaceae</taxon>
        <taxon>Cellulophaga</taxon>
    </lineage>
</organism>
<dbReference type="Proteomes" id="UP000008634">
    <property type="component" value="Chromosome"/>
</dbReference>
<proteinExistence type="predicted"/>
<protein>
    <submittedName>
        <fullName evidence="1">Uncharacterized protein</fullName>
    </submittedName>
</protein>
<keyword evidence="2" id="KW-1185">Reference proteome</keyword>
<dbReference type="STRING" id="688270.Celal_1047"/>
<evidence type="ECO:0000313" key="1">
    <source>
        <dbReference type="EMBL" id="ADV48372.1"/>
    </source>
</evidence>
<dbReference type="eggNOG" id="ENOG5030ZWI">
    <property type="taxonomic scope" value="Bacteria"/>
</dbReference>
<accession>E6X561</accession>
<dbReference type="EMBL" id="CP002453">
    <property type="protein sequence ID" value="ADV48372.1"/>
    <property type="molecule type" value="Genomic_DNA"/>
</dbReference>
<evidence type="ECO:0000313" key="2">
    <source>
        <dbReference type="Proteomes" id="UP000008634"/>
    </source>
</evidence>
<gene>
    <name evidence="1" type="ordered locus">Celal_1047</name>
</gene>
<dbReference type="KEGG" id="cao:Celal_1047"/>
<dbReference type="HOGENOM" id="CLU_165970_0_0_10"/>
<sequence>MKTFIIFIFMAMYTLGGHSQKTTANLEEGTIVILTNINGEHYKHIDFPRKNFIIKRGALADFNSLAGTKLVIKEYKATKGTNQIALLSRQDGKPFFRFFSSVEANIEQAIESGELKMYLE</sequence>
<dbReference type="OrthoDB" id="1446823at2"/>
<name>E6X561_CELAD</name>
<reference evidence="1 2" key="1">
    <citation type="journal article" date="2010" name="Stand. Genomic Sci.">
        <title>Complete genome sequence of Cellulophaga algicola type strain (IC166).</title>
        <authorList>
            <person name="Abt B."/>
            <person name="Lu M."/>
            <person name="Misra M."/>
            <person name="Han C."/>
            <person name="Nolan M."/>
            <person name="Lucas S."/>
            <person name="Hammon N."/>
            <person name="Deshpande S."/>
            <person name="Cheng J.F."/>
            <person name="Tapia R."/>
            <person name="Goodwin L."/>
            <person name="Pitluck S."/>
            <person name="Liolios K."/>
            <person name="Pagani I."/>
            <person name="Ivanova N."/>
            <person name="Mavromatis K."/>
            <person name="Ovchinikova G."/>
            <person name="Pati A."/>
            <person name="Chen A."/>
            <person name="Palaniappan K."/>
            <person name="Land M."/>
            <person name="Hauser L."/>
            <person name="Chang Y.J."/>
            <person name="Jeffries C.D."/>
            <person name="Detter J.C."/>
            <person name="Brambilla E."/>
            <person name="Rohde M."/>
            <person name="Tindall B.J."/>
            <person name="Goker M."/>
            <person name="Woyke T."/>
            <person name="Bristow J."/>
            <person name="Eisen J.A."/>
            <person name="Markowitz V."/>
            <person name="Hugenholtz P."/>
            <person name="Kyrpides N.C."/>
            <person name="Klenk H.P."/>
            <person name="Lapidus A."/>
        </authorList>
    </citation>
    <scope>NUCLEOTIDE SEQUENCE [LARGE SCALE GENOMIC DNA]</scope>
    <source>
        <strain evidence="2">DSM 14237 / IC166 / ACAM 630</strain>
    </source>
</reference>
<dbReference type="AlphaFoldDB" id="E6X561"/>
<dbReference type="RefSeq" id="WP_013549859.1">
    <property type="nucleotide sequence ID" value="NC_014934.1"/>
</dbReference>